<accession>A0A9P5CSV7</accession>
<evidence type="ECO:0000313" key="3">
    <source>
        <dbReference type="Proteomes" id="UP000803844"/>
    </source>
</evidence>
<dbReference type="AlphaFoldDB" id="A0A9P5CSV7"/>
<reference evidence="2" key="1">
    <citation type="journal article" date="2020" name="Phytopathology">
        <title>Genome sequence of the chestnut blight fungus Cryphonectria parasitica EP155: A fundamental resource for an archetypical invasive plant pathogen.</title>
        <authorList>
            <person name="Crouch J.A."/>
            <person name="Dawe A."/>
            <person name="Aerts A."/>
            <person name="Barry K."/>
            <person name="Churchill A.C.L."/>
            <person name="Grimwood J."/>
            <person name="Hillman B."/>
            <person name="Milgroom M.G."/>
            <person name="Pangilinan J."/>
            <person name="Smith M."/>
            <person name="Salamov A."/>
            <person name="Schmutz J."/>
            <person name="Yadav J."/>
            <person name="Grigoriev I.V."/>
            <person name="Nuss D."/>
        </authorList>
    </citation>
    <scope>NUCLEOTIDE SEQUENCE</scope>
    <source>
        <strain evidence="2">EP155</strain>
    </source>
</reference>
<dbReference type="EMBL" id="MU032345">
    <property type="protein sequence ID" value="KAF3768515.1"/>
    <property type="molecule type" value="Genomic_DNA"/>
</dbReference>
<evidence type="ECO:0000313" key="2">
    <source>
        <dbReference type="EMBL" id="KAF3768515.1"/>
    </source>
</evidence>
<sequence length="109" mass="12853">NFGSFFLHSHRYRRRVLFQTPHSGWIGYSACWLRFFGTTDASQFFSFGRDFLGLFFCFSSFFLFYFLHFHPPLPPPPILLLHLPSSRTTENPVEAQWQKWVARQVGQGS</sequence>
<name>A0A9P5CSV7_CRYP1</name>
<comment type="caution">
    <text evidence="2">The sequence shown here is derived from an EMBL/GenBank/DDBJ whole genome shotgun (WGS) entry which is preliminary data.</text>
</comment>
<feature type="non-terminal residue" evidence="2">
    <location>
        <position position="1"/>
    </location>
</feature>
<organism evidence="2 3">
    <name type="scientific">Cryphonectria parasitica (strain ATCC 38755 / EP155)</name>
    <dbReference type="NCBI Taxonomy" id="660469"/>
    <lineage>
        <taxon>Eukaryota</taxon>
        <taxon>Fungi</taxon>
        <taxon>Dikarya</taxon>
        <taxon>Ascomycota</taxon>
        <taxon>Pezizomycotina</taxon>
        <taxon>Sordariomycetes</taxon>
        <taxon>Sordariomycetidae</taxon>
        <taxon>Diaporthales</taxon>
        <taxon>Cryphonectriaceae</taxon>
        <taxon>Cryphonectria-Endothia species complex</taxon>
        <taxon>Cryphonectria</taxon>
    </lineage>
</organism>
<keyword evidence="1" id="KW-1133">Transmembrane helix</keyword>
<keyword evidence="3" id="KW-1185">Reference proteome</keyword>
<keyword evidence="1" id="KW-0812">Transmembrane</keyword>
<keyword evidence="1" id="KW-0472">Membrane</keyword>
<evidence type="ECO:0000256" key="1">
    <source>
        <dbReference type="SAM" id="Phobius"/>
    </source>
</evidence>
<feature type="transmembrane region" description="Helical" evidence="1">
    <location>
        <begin position="51"/>
        <end position="69"/>
    </location>
</feature>
<dbReference type="GeneID" id="63832156"/>
<proteinExistence type="predicted"/>
<protein>
    <submittedName>
        <fullName evidence="2">Uncharacterized protein</fullName>
    </submittedName>
</protein>
<gene>
    <name evidence="2" type="ORF">M406DRAFT_102731</name>
</gene>
<dbReference type="RefSeq" id="XP_040779476.1">
    <property type="nucleotide sequence ID" value="XM_040915027.1"/>
</dbReference>
<dbReference type="Proteomes" id="UP000803844">
    <property type="component" value="Unassembled WGS sequence"/>
</dbReference>